<dbReference type="PROSITE" id="PS51257">
    <property type="entry name" value="PROKAR_LIPOPROTEIN"/>
    <property type="match status" value="1"/>
</dbReference>
<sequence>MDCSRPLAHVLLGTAAAVVLVSCSAQEPPPGDAAASGTPATASPTSSGGSPATSPATSATPSTSVSATPSPRPSLPGAADGGNRRACADGRCEIRVRRRAQIPLPARYGIGPIQVTGVSSREVTLFAPLNTSKFSSDGGCSPTITGPSLGAPGYISLTCPVSAKTVINKMRLEVLGAVGRTAVLRIRPAK</sequence>
<protein>
    <submittedName>
        <fullName evidence="3">Uncharacterized protein</fullName>
    </submittedName>
</protein>
<reference evidence="3 4" key="1">
    <citation type="submission" date="2018-03" db="EMBL/GenBank/DDBJ databases">
        <title>Genomic Encyclopedia of Type Strains, Phase III (KMG-III): the genomes of soil and plant-associated and newly described type strains.</title>
        <authorList>
            <person name="Whitman W."/>
        </authorList>
    </citation>
    <scope>NUCLEOTIDE SEQUENCE [LARGE SCALE GENOMIC DNA]</scope>
    <source>
        <strain evidence="3 4">CGMCC 4.7104</strain>
    </source>
</reference>
<dbReference type="RefSeq" id="WP_181308915.1">
    <property type="nucleotide sequence ID" value="NZ_PVNG01000056.1"/>
</dbReference>
<feature type="compositionally biased region" description="Low complexity" evidence="1">
    <location>
        <begin position="32"/>
        <end position="69"/>
    </location>
</feature>
<evidence type="ECO:0000313" key="3">
    <source>
        <dbReference type="EMBL" id="PRX43381.1"/>
    </source>
</evidence>
<dbReference type="AlphaFoldDB" id="A0A2T0LKK8"/>
<evidence type="ECO:0000256" key="2">
    <source>
        <dbReference type="SAM" id="SignalP"/>
    </source>
</evidence>
<feature type="signal peptide" evidence="2">
    <location>
        <begin position="1"/>
        <end position="25"/>
    </location>
</feature>
<keyword evidence="2" id="KW-0732">Signal</keyword>
<name>A0A2T0LKK8_9ACTN</name>
<feature type="region of interest" description="Disordered" evidence="1">
    <location>
        <begin position="25"/>
        <end position="86"/>
    </location>
</feature>
<feature type="chain" id="PRO_5039588588" evidence="2">
    <location>
        <begin position="26"/>
        <end position="190"/>
    </location>
</feature>
<accession>A0A2T0LKK8</accession>
<comment type="caution">
    <text evidence="3">The sequence shown here is derived from an EMBL/GenBank/DDBJ whole genome shotgun (WGS) entry which is preliminary data.</text>
</comment>
<dbReference type="EMBL" id="PVNG01000056">
    <property type="protein sequence ID" value="PRX43381.1"/>
    <property type="molecule type" value="Genomic_DNA"/>
</dbReference>
<evidence type="ECO:0000256" key="1">
    <source>
        <dbReference type="SAM" id="MobiDB-lite"/>
    </source>
</evidence>
<organism evidence="3 4">
    <name type="scientific">Nonomuraea fuscirosea</name>
    <dbReference type="NCBI Taxonomy" id="1291556"/>
    <lineage>
        <taxon>Bacteria</taxon>
        <taxon>Bacillati</taxon>
        <taxon>Actinomycetota</taxon>
        <taxon>Actinomycetes</taxon>
        <taxon>Streptosporangiales</taxon>
        <taxon>Streptosporangiaceae</taxon>
        <taxon>Nonomuraea</taxon>
    </lineage>
</organism>
<dbReference type="Proteomes" id="UP000238312">
    <property type="component" value="Unassembled WGS sequence"/>
</dbReference>
<gene>
    <name evidence="3" type="ORF">B0I32_15614</name>
</gene>
<proteinExistence type="predicted"/>
<evidence type="ECO:0000313" key="4">
    <source>
        <dbReference type="Proteomes" id="UP000238312"/>
    </source>
</evidence>
<keyword evidence="4" id="KW-1185">Reference proteome</keyword>